<feature type="compositionally biased region" description="Polar residues" evidence="1">
    <location>
        <begin position="297"/>
        <end position="318"/>
    </location>
</feature>
<dbReference type="OrthoDB" id="1681166at2759"/>
<proteinExistence type="predicted"/>
<dbReference type="AlphaFoldDB" id="A0A9W4XRA7"/>
<feature type="compositionally biased region" description="Pro residues" evidence="1">
    <location>
        <begin position="39"/>
        <end position="50"/>
    </location>
</feature>
<evidence type="ECO:0000256" key="1">
    <source>
        <dbReference type="SAM" id="MobiDB-lite"/>
    </source>
</evidence>
<name>A0A9W4XRA7_9PLEO</name>
<dbReference type="Proteomes" id="UP001152607">
    <property type="component" value="Unassembled WGS sequence"/>
</dbReference>
<protein>
    <submittedName>
        <fullName evidence="2">Uncharacterized protein</fullName>
    </submittedName>
</protein>
<feature type="compositionally biased region" description="Basic and acidic residues" evidence="1">
    <location>
        <begin position="250"/>
        <end position="263"/>
    </location>
</feature>
<feature type="region of interest" description="Disordered" evidence="1">
    <location>
        <begin position="1"/>
        <end position="96"/>
    </location>
</feature>
<evidence type="ECO:0000313" key="3">
    <source>
        <dbReference type="Proteomes" id="UP001152607"/>
    </source>
</evidence>
<feature type="compositionally biased region" description="Polar residues" evidence="1">
    <location>
        <begin position="59"/>
        <end position="71"/>
    </location>
</feature>
<reference evidence="2" key="1">
    <citation type="submission" date="2023-01" db="EMBL/GenBank/DDBJ databases">
        <authorList>
            <person name="Van Ghelder C."/>
            <person name="Rancurel C."/>
        </authorList>
    </citation>
    <scope>NUCLEOTIDE SEQUENCE</scope>
    <source>
        <strain evidence="2">CNCM I-4278</strain>
    </source>
</reference>
<sequence>MGRAAARALASPSDQLYTRPSTPPFETMSTSPDPTKLSPVPPKAPSPRSPPAAHFEDSLSPTHQADDTQQVAEAALGDDDEIPYPEPGSEHTLLPPPNFNPFFAIIEDFTTGEHHHPFVHYVFADDDPAIITAAAMRSMGLDDTKFLPSSEGAEGDNHEGEEGEEHEPVVESPLPPPLIRGKEHYLLIDVGSDGHSIVNAQSMSSDWQITKANVRTAPSFDQSESNQGYMLQIEGQEIPRKNKGKAKGQPGERKLNEAREKSTGDPFEALDSLAASVDEGLGVAEKISRRHEAVKESGQTVTQSEEVQGSRRNSQLVP</sequence>
<comment type="caution">
    <text evidence="2">The sequence shown here is derived from an EMBL/GenBank/DDBJ whole genome shotgun (WGS) entry which is preliminary data.</text>
</comment>
<gene>
    <name evidence="2" type="ORF">PDIGIT_LOCUS10905</name>
</gene>
<evidence type="ECO:0000313" key="2">
    <source>
        <dbReference type="EMBL" id="CAI6337790.1"/>
    </source>
</evidence>
<feature type="region of interest" description="Disordered" evidence="1">
    <location>
        <begin position="145"/>
        <end position="176"/>
    </location>
</feature>
<feature type="region of interest" description="Disordered" evidence="1">
    <location>
        <begin position="235"/>
        <end position="271"/>
    </location>
</feature>
<dbReference type="EMBL" id="CAOQHR010000007">
    <property type="protein sequence ID" value="CAI6337790.1"/>
    <property type="molecule type" value="Genomic_DNA"/>
</dbReference>
<keyword evidence="3" id="KW-1185">Reference proteome</keyword>
<accession>A0A9W4XRA7</accession>
<organism evidence="2 3">
    <name type="scientific">Periconia digitata</name>
    <dbReference type="NCBI Taxonomy" id="1303443"/>
    <lineage>
        <taxon>Eukaryota</taxon>
        <taxon>Fungi</taxon>
        <taxon>Dikarya</taxon>
        <taxon>Ascomycota</taxon>
        <taxon>Pezizomycotina</taxon>
        <taxon>Dothideomycetes</taxon>
        <taxon>Pleosporomycetidae</taxon>
        <taxon>Pleosporales</taxon>
        <taxon>Massarineae</taxon>
        <taxon>Periconiaceae</taxon>
        <taxon>Periconia</taxon>
    </lineage>
</organism>
<feature type="region of interest" description="Disordered" evidence="1">
    <location>
        <begin position="291"/>
        <end position="318"/>
    </location>
</feature>